<reference evidence="8" key="1">
    <citation type="submission" date="2016-10" db="EMBL/GenBank/DDBJ databases">
        <authorList>
            <person name="Varghese N."/>
            <person name="Submissions S."/>
        </authorList>
    </citation>
    <scope>NUCLEOTIDE SEQUENCE [LARGE SCALE GENOMIC DNA]</scope>
    <source>
        <strain evidence="8">CGMCC 4.578</strain>
    </source>
</reference>
<dbReference type="SUPFAM" id="SSF46689">
    <property type="entry name" value="Homeodomain-like"/>
    <property type="match status" value="1"/>
</dbReference>
<dbReference type="PROSITE" id="PS50977">
    <property type="entry name" value="HTH_TETR_2"/>
    <property type="match status" value="1"/>
</dbReference>
<evidence type="ECO:0000259" key="6">
    <source>
        <dbReference type="PROSITE" id="PS50977"/>
    </source>
</evidence>
<keyword evidence="3 5" id="KW-0238">DNA-binding</keyword>
<keyword evidence="4" id="KW-0804">Transcription</keyword>
<evidence type="ECO:0000256" key="1">
    <source>
        <dbReference type="ARBA" id="ARBA00022491"/>
    </source>
</evidence>
<dbReference type="GO" id="GO:0003700">
    <property type="term" value="F:DNA-binding transcription factor activity"/>
    <property type="evidence" value="ECO:0007669"/>
    <property type="project" value="TreeGrafter"/>
</dbReference>
<keyword evidence="8" id="KW-1185">Reference proteome</keyword>
<dbReference type="AlphaFoldDB" id="A0A1H9VT23"/>
<dbReference type="InterPro" id="IPR050109">
    <property type="entry name" value="HTH-type_TetR-like_transc_reg"/>
</dbReference>
<keyword evidence="2" id="KW-0805">Transcription regulation</keyword>
<dbReference type="PANTHER" id="PTHR30055">
    <property type="entry name" value="HTH-TYPE TRANSCRIPTIONAL REGULATOR RUTR"/>
    <property type="match status" value="1"/>
</dbReference>
<dbReference type="GO" id="GO:0045892">
    <property type="term" value="P:negative regulation of DNA-templated transcription"/>
    <property type="evidence" value="ECO:0007669"/>
    <property type="project" value="InterPro"/>
</dbReference>
<accession>A0A1H9VT23</accession>
<dbReference type="InterPro" id="IPR003012">
    <property type="entry name" value="Tet_transcr_reg_TetR"/>
</dbReference>
<organism evidence="7 8">
    <name type="scientific">Lentzea flaviverrucosa</name>
    <dbReference type="NCBI Taxonomy" id="200379"/>
    <lineage>
        <taxon>Bacteria</taxon>
        <taxon>Bacillati</taxon>
        <taxon>Actinomycetota</taxon>
        <taxon>Actinomycetes</taxon>
        <taxon>Pseudonocardiales</taxon>
        <taxon>Pseudonocardiaceae</taxon>
        <taxon>Lentzea</taxon>
    </lineage>
</organism>
<dbReference type="GO" id="GO:0000976">
    <property type="term" value="F:transcription cis-regulatory region binding"/>
    <property type="evidence" value="ECO:0007669"/>
    <property type="project" value="TreeGrafter"/>
</dbReference>
<dbReference type="GO" id="GO:0046677">
    <property type="term" value="P:response to antibiotic"/>
    <property type="evidence" value="ECO:0007669"/>
    <property type="project" value="InterPro"/>
</dbReference>
<protein>
    <submittedName>
        <fullName evidence="7">Transcriptional regulator, TetR family</fullName>
    </submittedName>
</protein>
<dbReference type="SUPFAM" id="SSF48498">
    <property type="entry name" value="Tetracyclin repressor-like, C-terminal domain"/>
    <property type="match status" value="1"/>
</dbReference>
<feature type="DNA-binding region" description="H-T-H motif" evidence="5">
    <location>
        <begin position="35"/>
        <end position="54"/>
    </location>
</feature>
<dbReference type="InterPro" id="IPR001647">
    <property type="entry name" value="HTH_TetR"/>
</dbReference>
<dbReference type="Proteomes" id="UP000199028">
    <property type="component" value="Unassembled WGS sequence"/>
</dbReference>
<dbReference type="Gene3D" id="1.10.357.10">
    <property type="entry name" value="Tetracycline Repressor, domain 2"/>
    <property type="match status" value="1"/>
</dbReference>
<gene>
    <name evidence="7" type="ORF">SAMN05216195_110280</name>
</gene>
<dbReference type="Gene3D" id="1.10.10.60">
    <property type="entry name" value="Homeodomain-like"/>
    <property type="match status" value="1"/>
</dbReference>
<dbReference type="OrthoDB" id="329481at2"/>
<name>A0A1H9VT23_9PSEU</name>
<sequence>MRSTPVSSPREPLTRDRIVDAAVRLIECEGVEAVSMRRLAAELGAGTMSLYNHVPNKAVLVDLAAERIMAEARPYHVDSDDWRDHIRAHARAVRELARRHPRAFVMLATRRLSSEAGFRTIEAALMNFERAGFRGKIAVGMMRAMVSYLLGTLMREVATSPELGGIALSPYEDVDVSAFPLSAGVMDELGTYDHDHEFEFGLELMIAALERYQS</sequence>
<dbReference type="InterPro" id="IPR036271">
    <property type="entry name" value="Tet_transcr_reg_TetR-rel_C_sf"/>
</dbReference>
<dbReference type="EMBL" id="FOFT01000010">
    <property type="protein sequence ID" value="SES24722.1"/>
    <property type="molecule type" value="Genomic_DNA"/>
</dbReference>
<keyword evidence="1" id="KW-0678">Repressor</keyword>
<dbReference type="RefSeq" id="WP_090068471.1">
    <property type="nucleotide sequence ID" value="NZ_QQAU01000010.1"/>
</dbReference>
<evidence type="ECO:0000256" key="4">
    <source>
        <dbReference type="ARBA" id="ARBA00023163"/>
    </source>
</evidence>
<dbReference type="InterPro" id="IPR009057">
    <property type="entry name" value="Homeodomain-like_sf"/>
</dbReference>
<evidence type="ECO:0000256" key="3">
    <source>
        <dbReference type="ARBA" id="ARBA00023125"/>
    </source>
</evidence>
<feature type="domain" description="HTH tetR-type" evidence="6">
    <location>
        <begin position="12"/>
        <end position="72"/>
    </location>
</feature>
<evidence type="ECO:0000256" key="2">
    <source>
        <dbReference type="ARBA" id="ARBA00023015"/>
    </source>
</evidence>
<dbReference type="PANTHER" id="PTHR30055:SF151">
    <property type="entry name" value="TRANSCRIPTIONAL REGULATORY PROTEIN"/>
    <property type="match status" value="1"/>
</dbReference>
<proteinExistence type="predicted"/>
<dbReference type="PRINTS" id="PR00400">
    <property type="entry name" value="TETREPRESSOR"/>
</dbReference>
<dbReference type="Pfam" id="PF02909">
    <property type="entry name" value="TetR_C_1"/>
    <property type="match status" value="1"/>
</dbReference>
<evidence type="ECO:0000256" key="5">
    <source>
        <dbReference type="PROSITE-ProRule" id="PRU00335"/>
    </source>
</evidence>
<dbReference type="InterPro" id="IPR004111">
    <property type="entry name" value="Repressor_TetR_C"/>
</dbReference>
<evidence type="ECO:0000313" key="7">
    <source>
        <dbReference type="EMBL" id="SES24722.1"/>
    </source>
</evidence>
<dbReference type="Pfam" id="PF00440">
    <property type="entry name" value="TetR_N"/>
    <property type="match status" value="1"/>
</dbReference>
<evidence type="ECO:0000313" key="8">
    <source>
        <dbReference type="Proteomes" id="UP000199028"/>
    </source>
</evidence>